<dbReference type="RefSeq" id="WP_345083395.1">
    <property type="nucleotide sequence ID" value="NZ_BAABFA010000015.1"/>
</dbReference>
<evidence type="ECO:0000313" key="1">
    <source>
        <dbReference type="EMBL" id="GAA4467441.1"/>
    </source>
</evidence>
<gene>
    <name evidence="1" type="ORF">GCM10023093_23390</name>
</gene>
<reference evidence="2" key="1">
    <citation type="journal article" date="2019" name="Int. J. Syst. Evol. Microbiol.">
        <title>The Global Catalogue of Microorganisms (GCM) 10K type strain sequencing project: providing services to taxonomists for standard genome sequencing and annotation.</title>
        <authorList>
            <consortium name="The Broad Institute Genomics Platform"/>
            <consortium name="The Broad Institute Genome Sequencing Center for Infectious Disease"/>
            <person name="Wu L."/>
            <person name="Ma J."/>
        </authorList>
    </citation>
    <scope>NUCLEOTIDE SEQUENCE [LARGE SCALE GENOMIC DNA]</scope>
    <source>
        <strain evidence="2">JCM 32105</strain>
    </source>
</reference>
<name>A0ABP8NL33_9BACT</name>
<protein>
    <submittedName>
        <fullName evidence="1">Uncharacterized protein</fullName>
    </submittedName>
</protein>
<evidence type="ECO:0000313" key="2">
    <source>
        <dbReference type="Proteomes" id="UP001500067"/>
    </source>
</evidence>
<accession>A0ABP8NL33</accession>
<comment type="caution">
    <text evidence="1">The sequence shown here is derived from an EMBL/GenBank/DDBJ whole genome shotgun (WGS) entry which is preliminary data.</text>
</comment>
<proteinExistence type="predicted"/>
<organism evidence="1 2">
    <name type="scientific">Nemorincola caseinilytica</name>
    <dbReference type="NCBI Taxonomy" id="2054315"/>
    <lineage>
        <taxon>Bacteria</taxon>
        <taxon>Pseudomonadati</taxon>
        <taxon>Bacteroidota</taxon>
        <taxon>Chitinophagia</taxon>
        <taxon>Chitinophagales</taxon>
        <taxon>Chitinophagaceae</taxon>
        <taxon>Nemorincola</taxon>
    </lineage>
</organism>
<dbReference type="EMBL" id="BAABFA010000015">
    <property type="protein sequence ID" value="GAA4467441.1"/>
    <property type="molecule type" value="Genomic_DNA"/>
</dbReference>
<dbReference type="Proteomes" id="UP001500067">
    <property type="component" value="Unassembled WGS sequence"/>
</dbReference>
<keyword evidence="2" id="KW-1185">Reference proteome</keyword>
<sequence>MKNIFLTVISLNYGNEHSQKRFNSKLRTFKNTLRQYDAEGKRAEIKLMARTKMEADEISIEVHADDELLRNDIYNNAALLSL</sequence>